<proteinExistence type="predicted"/>
<dbReference type="InterPro" id="IPR014547">
    <property type="entry name" value="UCP028477"/>
</dbReference>
<evidence type="ECO:0008006" key="3">
    <source>
        <dbReference type="Google" id="ProtNLM"/>
    </source>
</evidence>
<sequence>MRPAHARPGRRAVRAGVLAGVLLLGATGARADLLGLCAAAPDPGAQAIGRMLTLAARVRTELEGSGRRVALVSRSGLDLGRIGHRHSHAGFSVRASADGPWSVRQLYYACEQGRAQLFDQGLGGFLAGVDDVRLGYLSVVLLPPGEDVALEAALLDAGRSLEVLGGRYSPNAYAFSTLYQNCNQWAVELIATAAGAAPGRTAAQDWLRRTGYQPSRIELPTWAIDLTRLMPWLHHDDHPPEALAAGRMQVSLPASLEAFVHQRWPAAERMEFCHADGRAVLHRGWTPVAEGCAPGPGDEVFALDAPVARAVQAPPQAR</sequence>
<dbReference type="EMBL" id="JABSNM010000006">
    <property type="protein sequence ID" value="NRT55946.1"/>
    <property type="molecule type" value="Genomic_DNA"/>
</dbReference>
<reference evidence="1 2" key="1">
    <citation type="submission" date="2020-05" db="EMBL/GenBank/DDBJ databases">
        <title>Genomic Encyclopedia of Type Strains, Phase IV (KMG-V): Genome sequencing to study the core and pangenomes of soil and plant-associated prokaryotes.</title>
        <authorList>
            <person name="Whitman W."/>
        </authorList>
    </citation>
    <scope>NUCLEOTIDE SEQUENCE [LARGE SCALE GENOMIC DNA]</scope>
    <source>
        <strain evidence="1 2">C29</strain>
    </source>
</reference>
<dbReference type="RefSeq" id="WP_353621665.1">
    <property type="nucleotide sequence ID" value="NZ_JABSNM010000006.1"/>
</dbReference>
<dbReference type="Pfam" id="PF09916">
    <property type="entry name" value="DUF2145"/>
    <property type="match status" value="1"/>
</dbReference>
<accession>A0ABX2G0X1</accession>
<dbReference type="Proteomes" id="UP001516061">
    <property type="component" value="Unassembled WGS sequence"/>
</dbReference>
<comment type="caution">
    <text evidence="1">The sequence shown here is derived from an EMBL/GenBank/DDBJ whole genome shotgun (WGS) entry which is preliminary data.</text>
</comment>
<gene>
    <name evidence="1" type="ORF">HNQ01_001681</name>
</gene>
<name>A0ABX2G0X1_9BURK</name>
<evidence type="ECO:0000313" key="2">
    <source>
        <dbReference type="Proteomes" id="UP001516061"/>
    </source>
</evidence>
<keyword evidence="2" id="KW-1185">Reference proteome</keyword>
<protein>
    <recommendedName>
        <fullName evidence="3">DUF2145 domain-containing protein</fullName>
    </recommendedName>
</protein>
<evidence type="ECO:0000313" key="1">
    <source>
        <dbReference type="EMBL" id="NRT55946.1"/>
    </source>
</evidence>
<organism evidence="1 2">
    <name type="scientific">Sphaerotilus uruguayifluvii</name>
    <dbReference type="NCBI Taxonomy" id="2735897"/>
    <lineage>
        <taxon>Bacteria</taxon>
        <taxon>Pseudomonadati</taxon>
        <taxon>Pseudomonadota</taxon>
        <taxon>Betaproteobacteria</taxon>
        <taxon>Burkholderiales</taxon>
        <taxon>Sphaerotilaceae</taxon>
        <taxon>Sphaerotilus</taxon>
    </lineage>
</organism>